<name>A0ACC6TLY4_9CREN</name>
<dbReference type="Proteomes" id="UP000053480">
    <property type="component" value="Unassembled WGS sequence"/>
</dbReference>
<protein>
    <submittedName>
        <fullName evidence="1">DUF359 domain-containing protein</fullName>
    </submittedName>
</protein>
<reference evidence="1" key="1">
    <citation type="submission" date="2024-07" db="EMBL/GenBank/DDBJ databases">
        <title>Metagenome and Metagenome-Assembled Genomes of Archaea from a hot spring from the geothermal field of Los Azufres, Mexico.</title>
        <authorList>
            <person name="Marin-Paredes R."/>
            <person name="Martinez-Romero E."/>
            <person name="Servin-Garciduenas L.E."/>
        </authorList>
    </citation>
    <scope>NUCLEOTIDE SEQUENCE</scope>
    <source>
        <strain evidence="1">AZ1-454</strain>
    </source>
</reference>
<proteinExistence type="predicted"/>
<accession>A0ACC6TLY4</accession>
<comment type="caution">
    <text evidence="1">The sequence shown here is derived from an EMBL/GenBank/DDBJ whole genome shotgun (WGS) entry which is preliminary data.</text>
</comment>
<gene>
    <name evidence="1" type="ORF">TQ35_0001565</name>
</gene>
<evidence type="ECO:0000313" key="2">
    <source>
        <dbReference type="Proteomes" id="UP000053480"/>
    </source>
</evidence>
<dbReference type="EMBL" id="JZWS03000001">
    <property type="protein sequence ID" value="MEW9490882.1"/>
    <property type="molecule type" value="Genomic_DNA"/>
</dbReference>
<evidence type="ECO:0000313" key="1">
    <source>
        <dbReference type="EMBL" id="MEW9490882.1"/>
    </source>
</evidence>
<sequence>MCFEVPRELRKELSRPYGILFTKVVSLLNFLEGKRRVITIGDVVTETLLENDFSPFIAVVDGKTKRTISTGQKVKPSFFVKNEPGLLRLESIKLVERLLNSETPSVLFVDGEEDLFVIPFVIYGRLDDVIVYGQPNAGAVALEVTEAMKWRVEDIFKRFTVKKC</sequence>
<organism evidence="1 2">
    <name type="scientific">Candidatus Aramenus sulfurataquae</name>
    <dbReference type="NCBI Taxonomy" id="1326980"/>
    <lineage>
        <taxon>Archaea</taxon>
        <taxon>Thermoproteota</taxon>
        <taxon>Thermoprotei</taxon>
        <taxon>Sulfolobales</taxon>
        <taxon>Sulfolobaceae</taxon>
        <taxon>Candidatus Aramenus</taxon>
    </lineage>
</organism>